<sequence length="1555" mass="171139">MVPAASQTPIALPPAYPSSAPLNYSHAWVPQQPYTSLAAVTSANNITQVTLTTTYVDGLGRPIQTVEWQGSPTKQDIVTPVYYDAFGREQYAYLNYSYAPNSSNQSGTLKYSPFNEQSAFYSSTYPADQPAYQNETFYYSHTDFESSPLNRITKKFTPGNSWAGSEGSSAEKAATFQYLTNAANEVQIWSITYNALTYANSDVTTNIPTTSSSTVYSAGALYKNVTIDERGIATVEYKDFDGHVVLRKVQIGTIASDYSGYSGFLCTYYVYDDRGMLRFVIPPKAVAALLTAGNWTLTANIINELCYRYEFDDRKRMIAKKAPGKGWYYMIYDQRNRMVFAQDANLHLNNQWQTTLFDLLDRQCETGMMVYNIDPASLEAYVMANTGNYASSAQNVAGTITGQSVSANLTVTNRLVGQTLYQASNSIVFAPGFTAEPGANFIAQIVPPSPTSFTNAVTISDNPIPSASTSFIALTVTNYDDYSNTSKAYDNSKNSGLDAGANPYADPLQSQASTMTKGVVTSKLIRIIENPSNLAQGNWLETVDFYDDKGRVIQDQADNYKGGVDVTTHLYNFFDRVLCNYEVHNNSLAGINQFAVKTNYDYDHEGRLLTVKKNLNNDPNASALNTTQRLVSRNTYDALGQLKENQVGQQTAYGSAPSSTPLEDDSYRYMIRGWLKGINWNYPTSGATSAQVNNSTKWFGMDVSYDWGFNTNQYNGNIAGMRWMSGGDGAERAYGYGYDATDRLLFADFNQNFGGNWNKTDPNNSGFTINFSTILGNGQDPTTAYDENGNIQQLQQYGLVFTSNQLTSQPIDNLTYHYELGGGSNKLSSVSDAATEPPGQNLGDFIDNNTSGDDYGYDQNGNLITDLNKRITGLTGPDLASGGGILYNFLNQPWQMSFTNSDGSPKGTITYIYDAVGNKLEKRVNELKSSFNNNVAKQTTDSYLAGWVYENNALQFFPQEEGRVRPITPTVYNNQSAFAYDYFVKDNLGNTREVLTDELEQDIYPAATLEGTYGSGTAAVDVEKTYYTIDPSKITGNPSSLPSNYANNNGIFNNNPNSNSTATSLAMYKLNGNANPTGLGFVSKVMAGDKIDIYGKSYWFTSAPTGSGNSPVPIAATSLISSLLATPTAGAIIHGADAASIGSDNAGTIAPLNNFLNRNNSAPVPVAYINYILFDDQFRPAGSGASQVSTDINNALKDHHADLQNIPVTKNGYLYVYVSNQSPVDVYFDNLQVVQTRGPLVEENHYYAFGLAMAGISDKALKSNYAENKFRFNKGSELQHQEFSDGTGLEMYETHLRELDPQLGRWWQNDPKPNEAESPYAAMGNNPILYSDPQGDTIDLSWLWKSISEYAKGRVDKFKENSRNEWGHIQNVWAEMMDNAKKNWNAGHTIPQRAAAAFLRNPMEFVSGKGEAEFLGLEMEDLAHAEDIKAAIFEANKIAGRTAEQITTEYLNSIKSADEVVLEQVTGKFADGTETVYDHVVYNTKTNKVSFTNETKSGGANFSDAQVRAMNGEQTTLVGDKLPKGLKGQTISSKTTPYKVTRLDFLTGEYHYIEL</sequence>
<gene>
    <name evidence="2" type="ORF">GCM10011511_46740</name>
</gene>
<feature type="domain" description="DUF6443" evidence="1">
    <location>
        <begin position="28"/>
        <end position="171"/>
    </location>
</feature>
<reference evidence="2" key="1">
    <citation type="journal article" date="2014" name="Int. J. Syst. Evol. Microbiol.">
        <title>Complete genome sequence of Corynebacterium casei LMG S-19264T (=DSM 44701T), isolated from a smear-ripened cheese.</title>
        <authorList>
            <consortium name="US DOE Joint Genome Institute (JGI-PGF)"/>
            <person name="Walter F."/>
            <person name="Albersmeier A."/>
            <person name="Kalinowski J."/>
            <person name="Ruckert C."/>
        </authorList>
    </citation>
    <scope>NUCLEOTIDE SEQUENCE</scope>
    <source>
        <strain evidence="2">CGMCC 1.15448</strain>
    </source>
</reference>
<dbReference type="Gene3D" id="2.180.10.10">
    <property type="entry name" value="RHS repeat-associated core"/>
    <property type="match status" value="3"/>
</dbReference>
<dbReference type="Proteomes" id="UP000607559">
    <property type="component" value="Unassembled WGS sequence"/>
</dbReference>
<dbReference type="NCBIfam" id="NF045639">
    <property type="entry name" value="GCX_COOH"/>
    <property type="match status" value="1"/>
</dbReference>
<dbReference type="EMBL" id="BMJC01000005">
    <property type="protein sequence ID" value="GGB17600.1"/>
    <property type="molecule type" value="Genomic_DNA"/>
</dbReference>
<evidence type="ECO:0000259" key="1">
    <source>
        <dbReference type="Pfam" id="PF20041"/>
    </source>
</evidence>
<dbReference type="Pfam" id="PF20041">
    <property type="entry name" value="DUF6443"/>
    <property type="match status" value="1"/>
</dbReference>
<organism evidence="2 3">
    <name type="scientific">Puia dinghuensis</name>
    <dbReference type="NCBI Taxonomy" id="1792502"/>
    <lineage>
        <taxon>Bacteria</taxon>
        <taxon>Pseudomonadati</taxon>
        <taxon>Bacteroidota</taxon>
        <taxon>Chitinophagia</taxon>
        <taxon>Chitinophagales</taxon>
        <taxon>Chitinophagaceae</taxon>
        <taxon>Puia</taxon>
    </lineage>
</organism>
<accession>A0A8J2UHS6</accession>
<name>A0A8J2UHS6_9BACT</name>
<keyword evidence="3" id="KW-1185">Reference proteome</keyword>
<protein>
    <recommendedName>
        <fullName evidence="1">DUF6443 domain-containing protein</fullName>
    </recommendedName>
</protein>
<dbReference type="InterPro" id="IPR022385">
    <property type="entry name" value="Rhs_assc_core"/>
</dbReference>
<reference evidence="2" key="2">
    <citation type="submission" date="2020-09" db="EMBL/GenBank/DDBJ databases">
        <authorList>
            <person name="Sun Q."/>
            <person name="Zhou Y."/>
        </authorList>
    </citation>
    <scope>NUCLEOTIDE SEQUENCE</scope>
    <source>
        <strain evidence="2">CGMCC 1.15448</strain>
    </source>
</reference>
<proteinExistence type="predicted"/>
<evidence type="ECO:0000313" key="3">
    <source>
        <dbReference type="Proteomes" id="UP000607559"/>
    </source>
</evidence>
<dbReference type="NCBIfam" id="TIGR03696">
    <property type="entry name" value="Rhs_assc_core"/>
    <property type="match status" value="1"/>
</dbReference>
<dbReference type="InterPro" id="IPR045619">
    <property type="entry name" value="DUF6443"/>
</dbReference>
<comment type="caution">
    <text evidence="2">The sequence shown here is derived from an EMBL/GenBank/DDBJ whole genome shotgun (WGS) entry which is preliminary data.</text>
</comment>
<evidence type="ECO:0000313" key="2">
    <source>
        <dbReference type="EMBL" id="GGB17600.1"/>
    </source>
</evidence>
<dbReference type="InterPro" id="IPR055015">
    <property type="entry name" value="GCX_COOH"/>
</dbReference>